<evidence type="ECO:0000256" key="3">
    <source>
        <dbReference type="ARBA" id="ARBA00012438"/>
    </source>
</evidence>
<dbReference type="FunFam" id="3.30.565.10:FF:000006">
    <property type="entry name" value="Sensor histidine kinase WalK"/>
    <property type="match status" value="1"/>
</dbReference>
<dbReference type="Pfam" id="PF02518">
    <property type="entry name" value="HATPase_c"/>
    <property type="match status" value="1"/>
</dbReference>
<dbReference type="PROSITE" id="PS50109">
    <property type="entry name" value="HIS_KIN"/>
    <property type="match status" value="1"/>
</dbReference>
<dbReference type="InterPro" id="IPR005467">
    <property type="entry name" value="His_kinase_dom"/>
</dbReference>
<keyword evidence="5" id="KW-0597">Phosphoprotein</keyword>
<protein>
    <recommendedName>
        <fullName evidence="3">histidine kinase</fullName>
        <ecNumber evidence="3">2.7.13.3</ecNumber>
    </recommendedName>
</protein>
<evidence type="ECO:0000256" key="5">
    <source>
        <dbReference type="ARBA" id="ARBA00022553"/>
    </source>
</evidence>
<comment type="caution">
    <text evidence="17">The sequence shown here is derived from an EMBL/GenBank/DDBJ whole genome shotgun (WGS) entry which is preliminary data.</text>
</comment>
<keyword evidence="9 17" id="KW-0418">Kinase</keyword>
<dbReference type="PROSITE" id="PS50885">
    <property type="entry name" value="HAMP"/>
    <property type="match status" value="1"/>
</dbReference>
<dbReference type="InterPro" id="IPR036890">
    <property type="entry name" value="HATPase_C_sf"/>
</dbReference>
<dbReference type="InterPro" id="IPR003660">
    <property type="entry name" value="HAMP_dom"/>
</dbReference>
<evidence type="ECO:0000256" key="13">
    <source>
        <dbReference type="ARBA" id="ARBA00023136"/>
    </source>
</evidence>
<keyword evidence="10" id="KW-0067">ATP-binding</keyword>
<dbReference type="CDD" id="cd00075">
    <property type="entry name" value="HATPase"/>
    <property type="match status" value="1"/>
</dbReference>
<dbReference type="PRINTS" id="PR00344">
    <property type="entry name" value="BCTRLSENSOR"/>
</dbReference>
<feature type="domain" description="Histidine kinase" evidence="15">
    <location>
        <begin position="237"/>
        <end position="451"/>
    </location>
</feature>
<dbReference type="Pfam" id="PF16750">
    <property type="entry name" value="HK_sensor"/>
    <property type="match status" value="1"/>
</dbReference>
<dbReference type="GO" id="GO:0000155">
    <property type="term" value="F:phosphorelay sensor kinase activity"/>
    <property type="evidence" value="ECO:0007669"/>
    <property type="project" value="InterPro"/>
</dbReference>
<dbReference type="GO" id="GO:0005524">
    <property type="term" value="F:ATP binding"/>
    <property type="evidence" value="ECO:0007669"/>
    <property type="project" value="UniProtKB-KW"/>
</dbReference>
<dbReference type="SMART" id="SM00388">
    <property type="entry name" value="HisKA"/>
    <property type="match status" value="1"/>
</dbReference>
<dbReference type="SMART" id="SM00387">
    <property type="entry name" value="HATPase_c"/>
    <property type="match status" value="1"/>
</dbReference>
<dbReference type="RefSeq" id="WP_116008016.1">
    <property type="nucleotide sequence ID" value="NZ_QUOU01000001.1"/>
</dbReference>
<evidence type="ECO:0000259" key="16">
    <source>
        <dbReference type="PROSITE" id="PS50885"/>
    </source>
</evidence>
<dbReference type="Pfam" id="PF00672">
    <property type="entry name" value="HAMP"/>
    <property type="match status" value="1"/>
</dbReference>
<evidence type="ECO:0000256" key="6">
    <source>
        <dbReference type="ARBA" id="ARBA00022679"/>
    </source>
</evidence>
<dbReference type="InterPro" id="IPR036097">
    <property type="entry name" value="HisK_dim/P_sf"/>
</dbReference>
<evidence type="ECO:0000256" key="4">
    <source>
        <dbReference type="ARBA" id="ARBA00022475"/>
    </source>
</evidence>
<reference evidence="17 18" key="1">
    <citation type="submission" date="2018-08" db="EMBL/GenBank/DDBJ databases">
        <title>Thalassotalea euphylliae genome.</title>
        <authorList>
            <person name="Summers S."/>
            <person name="Rice S.A."/>
            <person name="Freckelton M.L."/>
            <person name="Nedved B.T."/>
            <person name="Hadfield M.G."/>
        </authorList>
    </citation>
    <scope>NUCLEOTIDE SEQUENCE [LARGE SCALE GENOMIC DNA]</scope>
    <source>
        <strain evidence="17 18">H1</strain>
    </source>
</reference>
<dbReference type="SMART" id="SM00304">
    <property type="entry name" value="HAMP"/>
    <property type="match status" value="1"/>
</dbReference>
<dbReference type="InterPro" id="IPR038428">
    <property type="entry name" value="HK_sensor_dom_sf"/>
</dbReference>
<evidence type="ECO:0000313" key="18">
    <source>
        <dbReference type="Proteomes" id="UP000256478"/>
    </source>
</evidence>
<keyword evidence="8" id="KW-0547">Nucleotide-binding</keyword>
<dbReference type="SUPFAM" id="SSF55874">
    <property type="entry name" value="ATPase domain of HSP90 chaperone/DNA topoisomerase II/histidine kinase"/>
    <property type="match status" value="1"/>
</dbReference>
<evidence type="ECO:0000256" key="14">
    <source>
        <dbReference type="SAM" id="Phobius"/>
    </source>
</evidence>
<dbReference type="EC" id="2.7.13.3" evidence="3"/>
<dbReference type="SUPFAM" id="SSF47384">
    <property type="entry name" value="Homodimeric domain of signal transducing histidine kinase"/>
    <property type="match status" value="1"/>
</dbReference>
<dbReference type="Proteomes" id="UP000256478">
    <property type="component" value="Unassembled WGS sequence"/>
</dbReference>
<evidence type="ECO:0000256" key="8">
    <source>
        <dbReference type="ARBA" id="ARBA00022741"/>
    </source>
</evidence>
<evidence type="ECO:0000259" key="15">
    <source>
        <dbReference type="PROSITE" id="PS50109"/>
    </source>
</evidence>
<evidence type="ECO:0000256" key="9">
    <source>
        <dbReference type="ARBA" id="ARBA00022777"/>
    </source>
</evidence>
<dbReference type="CDD" id="cd06225">
    <property type="entry name" value="HAMP"/>
    <property type="match status" value="1"/>
</dbReference>
<proteinExistence type="predicted"/>
<keyword evidence="4" id="KW-1003">Cell membrane</keyword>
<dbReference type="EMBL" id="QUOU01000001">
    <property type="protein sequence ID" value="REL26913.1"/>
    <property type="molecule type" value="Genomic_DNA"/>
</dbReference>
<gene>
    <name evidence="17" type="ORF">DXX93_10255</name>
</gene>
<comment type="subcellular location">
    <subcellularLocation>
        <location evidence="2">Cell membrane</location>
        <topology evidence="2">Multi-pass membrane protein</topology>
    </subcellularLocation>
</comment>
<dbReference type="Gene3D" id="3.30.565.10">
    <property type="entry name" value="Histidine kinase-like ATPase, C-terminal domain"/>
    <property type="match status" value="1"/>
</dbReference>
<keyword evidence="12" id="KW-0902">Two-component regulatory system</keyword>
<evidence type="ECO:0000256" key="1">
    <source>
        <dbReference type="ARBA" id="ARBA00000085"/>
    </source>
</evidence>
<evidence type="ECO:0000313" key="17">
    <source>
        <dbReference type="EMBL" id="REL26913.1"/>
    </source>
</evidence>
<accession>A0A3E0TR31</accession>
<dbReference type="InterPro" id="IPR003594">
    <property type="entry name" value="HATPase_dom"/>
</dbReference>
<dbReference type="CDD" id="cd00082">
    <property type="entry name" value="HisKA"/>
    <property type="match status" value="1"/>
</dbReference>
<dbReference type="InterPro" id="IPR004358">
    <property type="entry name" value="Sig_transdc_His_kin-like_C"/>
</dbReference>
<dbReference type="PANTHER" id="PTHR45528:SF1">
    <property type="entry name" value="SENSOR HISTIDINE KINASE CPXA"/>
    <property type="match status" value="1"/>
</dbReference>
<dbReference type="PANTHER" id="PTHR45528">
    <property type="entry name" value="SENSOR HISTIDINE KINASE CPXA"/>
    <property type="match status" value="1"/>
</dbReference>
<evidence type="ECO:0000256" key="11">
    <source>
        <dbReference type="ARBA" id="ARBA00022989"/>
    </source>
</evidence>
<sequence>MKLTQNFPQLSISQRLFGYFSAIFLLVFTLSTLIELLLINTLLTLPAKLQQEFQDLAYQAQAYIDNNDLASLKNWEEAQRYALYVVDNENKSITAREIHPHAQFKMSQSRQLDQPMNNRVSKPMLAIHLSNDDHLMIQLPWQLHPADEAKYYLWLMRFLVAAITLALVSRIFAKHLQQPLRRLQKVSRQLATGNLAVRASNQVNSNITEFHNLALDFDHMASQIEKLLGSHKKLLRNISHELRTPLTRQSLAMHLLKSRLHPEQLSYFETIEENSEEMNRLIQQILDFSRLQSRHFQFELSPQQLAPIIEQAIEKLKPELGQQQRISFVNHTEDSYVMADDDAITCILQNAISNALKYAGKKCTVEINLEREKRDIILIISDNGPGIEEQHLHKIFEPFYRVDSSRSKAIEGYGLGMAIMKQNIEQMNGTISVESPSGKGLTIRCQLPIAPTTFSGSRT</sequence>
<evidence type="ECO:0000256" key="2">
    <source>
        <dbReference type="ARBA" id="ARBA00004651"/>
    </source>
</evidence>
<comment type="catalytic activity">
    <reaction evidence="1">
        <text>ATP + protein L-histidine = ADP + protein N-phospho-L-histidine.</text>
        <dbReference type="EC" id="2.7.13.3"/>
    </reaction>
</comment>
<dbReference type="InterPro" id="IPR031930">
    <property type="entry name" value="HK_sensor"/>
</dbReference>
<evidence type="ECO:0000256" key="12">
    <source>
        <dbReference type="ARBA" id="ARBA00023012"/>
    </source>
</evidence>
<dbReference type="InterPro" id="IPR003661">
    <property type="entry name" value="HisK_dim/P_dom"/>
</dbReference>
<keyword evidence="7 14" id="KW-0812">Transmembrane</keyword>
<dbReference type="InterPro" id="IPR050398">
    <property type="entry name" value="HssS/ArlS-like"/>
</dbReference>
<evidence type="ECO:0000256" key="7">
    <source>
        <dbReference type="ARBA" id="ARBA00022692"/>
    </source>
</evidence>
<dbReference type="OrthoDB" id="9804645at2"/>
<dbReference type="AlphaFoldDB" id="A0A3E0TR31"/>
<evidence type="ECO:0000256" key="10">
    <source>
        <dbReference type="ARBA" id="ARBA00022840"/>
    </source>
</evidence>
<organism evidence="17 18">
    <name type="scientific">Thalassotalea euphylliae</name>
    <dbReference type="NCBI Taxonomy" id="1655234"/>
    <lineage>
        <taxon>Bacteria</taxon>
        <taxon>Pseudomonadati</taxon>
        <taxon>Pseudomonadota</taxon>
        <taxon>Gammaproteobacteria</taxon>
        <taxon>Alteromonadales</taxon>
        <taxon>Colwelliaceae</taxon>
        <taxon>Thalassotalea</taxon>
    </lineage>
</organism>
<dbReference type="Gene3D" id="1.10.287.130">
    <property type="match status" value="1"/>
</dbReference>
<keyword evidence="13 14" id="KW-0472">Membrane</keyword>
<dbReference type="GO" id="GO:0005886">
    <property type="term" value="C:plasma membrane"/>
    <property type="evidence" value="ECO:0007669"/>
    <property type="project" value="UniProtKB-SubCell"/>
</dbReference>
<dbReference type="Gene3D" id="3.30.450.170">
    <property type="entry name" value="Two-component histidine kinase, sensor domain"/>
    <property type="match status" value="1"/>
</dbReference>
<dbReference type="Gene3D" id="6.10.340.10">
    <property type="match status" value="1"/>
</dbReference>
<feature type="domain" description="HAMP" evidence="16">
    <location>
        <begin position="174"/>
        <end position="229"/>
    </location>
</feature>
<dbReference type="Pfam" id="PF00512">
    <property type="entry name" value="HisKA"/>
    <property type="match status" value="1"/>
</dbReference>
<keyword evidence="11 14" id="KW-1133">Transmembrane helix</keyword>
<feature type="transmembrane region" description="Helical" evidence="14">
    <location>
        <begin position="16"/>
        <end position="39"/>
    </location>
</feature>
<feature type="transmembrane region" description="Helical" evidence="14">
    <location>
        <begin position="151"/>
        <end position="173"/>
    </location>
</feature>
<keyword evidence="6" id="KW-0808">Transferase</keyword>
<name>A0A3E0TR31_9GAMM</name>